<proteinExistence type="predicted"/>
<sequence>MELYVVAKKVARISSACVHKLIRIGREEARKLKRDRLGLLGNAPRLGPLGSALGAPPFRSLLRDSARRPRRGGGARCGPSDDQVSVLTEIVLRVQYRERVSERASFSRVAFILTGLGTAVPGSLLLSMSFTELAYGFM</sequence>
<dbReference type="EMBL" id="AMZH03009205">
    <property type="protein sequence ID" value="RRT57342.1"/>
    <property type="molecule type" value="Genomic_DNA"/>
</dbReference>
<evidence type="ECO:0000313" key="2">
    <source>
        <dbReference type="EMBL" id="RRT57342.1"/>
    </source>
</evidence>
<reference evidence="2 3" key="1">
    <citation type="journal article" date="2014" name="Agronomy (Basel)">
        <title>A Draft Genome Sequence for Ensete ventricosum, the Drought-Tolerant Tree Against Hunger.</title>
        <authorList>
            <person name="Harrison J."/>
            <person name="Moore K.A."/>
            <person name="Paszkiewicz K."/>
            <person name="Jones T."/>
            <person name="Grant M."/>
            <person name="Ambacheew D."/>
            <person name="Muzemil S."/>
            <person name="Studholme D.J."/>
        </authorList>
    </citation>
    <scope>NUCLEOTIDE SEQUENCE [LARGE SCALE GENOMIC DNA]</scope>
</reference>
<feature type="transmembrane region" description="Helical" evidence="1">
    <location>
        <begin position="109"/>
        <end position="130"/>
    </location>
</feature>
<name>A0A426Z050_ENSVE</name>
<dbReference type="AlphaFoldDB" id="A0A426Z050"/>
<keyword evidence="1" id="KW-1133">Transmembrane helix</keyword>
<evidence type="ECO:0000256" key="1">
    <source>
        <dbReference type="SAM" id="Phobius"/>
    </source>
</evidence>
<protein>
    <submittedName>
        <fullName evidence="2">Uncharacterized protein</fullName>
    </submittedName>
</protein>
<accession>A0A426Z050</accession>
<dbReference type="Proteomes" id="UP000287651">
    <property type="component" value="Unassembled WGS sequence"/>
</dbReference>
<evidence type="ECO:0000313" key="3">
    <source>
        <dbReference type="Proteomes" id="UP000287651"/>
    </source>
</evidence>
<keyword evidence="1" id="KW-0472">Membrane</keyword>
<gene>
    <name evidence="2" type="ORF">B296_00027927</name>
</gene>
<comment type="caution">
    <text evidence="2">The sequence shown here is derived from an EMBL/GenBank/DDBJ whole genome shotgun (WGS) entry which is preliminary data.</text>
</comment>
<keyword evidence="1" id="KW-0812">Transmembrane</keyword>
<organism evidence="2 3">
    <name type="scientific">Ensete ventricosum</name>
    <name type="common">Abyssinian banana</name>
    <name type="synonym">Musa ensete</name>
    <dbReference type="NCBI Taxonomy" id="4639"/>
    <lineage>
        <taxon>Eukaryota</taxon>
        <taxon>Viridiplantae</taxon>
        <taxon>Streptophyta</taxon>
        <taxon>Embryophyta</taxon>
        <taxon>Tracheophyta</taxon>
        <taxon>Spermatophyta</taxon>
        <taxon>Magnoliopsida</taxon>
        <taxon>Liliopsida</taxon>
        <taxon>Zingiberales</taxon>
        <taxon>Musaceae</taxon>
        <taxon>Ensete</taxon>
    </lineage>
</organism>